<feature type="transmembrane region" description="Helical" evidence="2">
    <location>
        <begin position="136"/>
        <end position="160"/>
    </location>
</feature>
<feature type="transmembrane region" description="Helical" evidence="2">
    <location>
        <begin position="621"/>
        <end position="645"/>
    </location>
</feature>
<organism evidence="3 4">
    <name type="scientific">Cylindrotheca closterium</name>
    <dbReference type="NCBI Taxonomy" id="2856"/>
    <lineage>
        <taxon>Eukaryota</taxon>
        <taxon>Sar</taxon>
        <taxon>Stramenopiles</taxon>
        <taxon>Ochrophyta</taxon>
        <taxon>Bacillariophyta</taxon>
        <taxon>Bacillariophyceae</taxon>
        <taxon>Bacillariophycidae</taxon>
        <taxon>Bacillariales</taxon>
        <taxon>Bacillariaceae</taxon>
        <taxon>Cylindrotheca</taxon>
    </lineage>
</organism>
<comment type="caution">
    <text evidence="3">The sequence shown here is derived from an EMBL/GenBank/DDBJ whole genome shotgun (WGS) entry which is preliminary data.</text>
</comment>
<keyword evidence="2" id="KW-0812">Transmembrane</keyword>
<feature type="region of interest" description="Disordered" evidence="1">
    <location>
        <begin position="1"/>
        <end position="82"/>
    </location>
</feature>
<feature type="compositionally biased region" description="Basic and acidic residues" evidence="1">
    <location>
        <begin position="1"/>
        <end position="17"/>
    </location>
</feature>
<evidence type="ECO:0000256" key="2">
    <source>
        <dbReference type="SAM" id="Phobius"/>
    </source>
</evidence>
<feature type="transmembrane region" description="Helical" evidence="2">
    <location>
        <begin position="1304"/>
        <end position="1325"/>
    </location>
</feature>
<dbReference type="EMBL" id="CAKOGP040000001">
    <property type="protein sequence ID" value="CAJ1915438.1"/>
    <property type="molecule type" value="Genomic_DNA"/>
</dbReference>
<sequence length="1741" mass="194882">MDTKEDNPGQTIERPDESEVMPGNPPETAPMTHSDREKSVAFSEESSGFSKVHKKFTSGNAAPRRRSVTSSSNHSSMALRRQPIDELLVPRGSVSHPGDTTVASSQAAESDFEDEYRNDILYKTCLRPGYTLNKQLMLSFGIINVITIIFVLVVCIVVAFTAGDTLKEINAIEFEMLAQERQGTTARYLAESLDQRLMLFDTIRIIVEATQDRFEGYPEASDDFVPFPDVLSNSSRYPISVDPAPFDWQLEPNIDENNYDEFLHSEARWDFYKFRPANAARAGFLIQGTCDPSVTDSSAQGYYENCTDANNNLTTGGIIAPSPTTEMIHRKASDLTPLMRTLFEARSEIRDLGLYFKNSGAGASFNYPQYTTGNGVYTSLGCEWMNLPNPLDPTKPLGTQEEIDRCHPNEESVSVREYNPLEREWCIFMAQNPDIIPAFVGPDSWNPGSYLLTVGQGIYDRTTKEFIACSYAGIQISAIDKELTKYKVTENSEVSIVVWEVPGNIASSTKLDSKNRTGDAVVSVFDVDLGLAKDSWDRLYTLVDYSKEWDPKEVEEAYANFAVDDDTYLVATHPMPPIPSEYDPNYVPIFLIVTSTKKSDLQEVVNDVNDIIDENVNQVNLYAIIISCIGLAVSFSIIVVMAHVITAPLRSMNSTANDIVNQFGDASAENLISKSDDLLRVNSIAPKTELSDVVAEFNKMVVSFSGKGMAKADKGKQEEVENIFNMRKSFIGIYESRKDKSFKWDITAKKERSIDPLDELSYRNEGSNLIDGTDDKNDVPLDIQGAQKKKTSPLFLWISVLIVVPLLLVTILVASLVLSSYTASVRDFLNRAEGHFLEVEKSALTVHAILRADYVAGLTSKSISDLHMYTRFSAWQLFGGLNATDSYTELFTGTEQCKEYSPNFDECPYVDTVNICDCDWNDNSVLRQCKNYDSAIESRSLQKQYFTGQTNGANPVTGDRNASRYPFESFSPETTSFYTDQTTVPGFESYSSLTGIETSYGRLRRLANGPIVPVIYNYNSKDRAMIGAFVATEADGMYVGMNTCRSDYIRNSRWQSSEANGAAELRPELCPLGKHGYDPRCREWYDTGKKQYESDGTSLYVTSPYSFASNDLIAQTATTALFHPQSGEHVGQVLLDFRTTSIYNALDVETDLKEGGFPVVVTTAGNVGDTVIAPGFEYATESAVPVASKVLAYDYGCDDGDCTNNLNRFAEIIASMKAGDSSNEAENPNVNIQFDRRKEDRSSETYFMAYAPVNVKSFDIVDSSDFSRGVKTSDFLIYSVGLANSKETMLAPFRGMEKKVNESITLAVIMLSVIVAFATLAVVYISRRLASSVTKPMLYLLELIRSINRNGLGQDVSSSKRIQASYEIVGFCDTMEILYKLVRSANSAFHAGELEVAYKVLVDALRLFKRLGNKKAIAVASNNLANTLLGMYRELKASHKDKLCGLRKKDMVRLGIGHFHTSIQMGERGYDEFHLAQGWSPACLDFTQHLANRYFNRGLFLLMTKDDHDKPEELKSLGNRDLQITRDMDQEVVAYGEDIGWGAADRLGQSFNVNLVRLRGYNQLIDMGYEDEWNIEDLIEDSFAMVKTEAQKESSRLFDTVSLPGRMQQIETELMKYLIRTGKTEEAAKVAIRMLVEDELVFVDALSTSIEVLLKYLETGPFEEEEREKMRETLEDYHEYLKIEAVKQKQSEIYKLESAISVKRSSEFVKSTSSTRQLDSERLSVWTLKECSGKFVTMEDF</sequence>
<keyword evidence="4" id="KW-1185">Reference proteome</keyword>
<dbReference type="Gene3D" id="3.30.450.20">
    <property type="entry name" value="PAS domain"/>
    <property type="match status" value="2"/>
</dbReference>
<dbReference type="Proteomes" id="UP001295423">
    <property type="component" value="Unassembled WGS sequence"/>
</dbReference>
<accession>A0AAD2FC76</accession>
<dbReference type="Gene3D" id="6.10.340.10">
    <property type="match status" value="1"/>
</dbReference>
<evidence type="ECO:0000256" key="1">
    <source>
        <dbReference type="SAM" id="MobiDB-lite"/>
    </source>
</evidence>
<feature type="region of interest" description="Disordered" evidence="1">
    <location>
        <begin position="90"/>
        <end position="109"/>
    </location>
</feature>
<keyword evidence="2" id="KW-1133">Transmembrane helix</keyword>
<feature type="transmembrane region" description="Helical" evidence="2">
    <location>
        <begin position="794"/>
        <end position="818"/>
    </location>
</feature>
<proteinExistence type="predicted"/>
<protein>
    <submittedName>
        <fullName evidence="3">Uncharacterized protein</fullName>
    </submittedName>
</protein>
<evidence type="ECO:0000313" key="3">
    <source>
        <dbReference type="EMBL" id="CAJ1915438.1"/>
    </source>
</evidence>
<keyword evidence="2" id="KW-0472">Membrane</keyword>
<gene>
    <name evidence="3" type="ORF">CYCCA115_LOCUS719</name>
</gene>
<name>A0AAD2FC76_9STRA</name>
<reference evidence="3" key="1">
    <citation type="submission" date="2023-08" db="EMBL/GenBank/DDBJ databases">
        <authorList>
            <person name="Audoor S."/>
            <person name="Bilcke G."/>
        </authorList>
    </citation>
    <scope>NUCLEOTIDE SEQUENCE</scope>
</reference>
<evidence type="ECO:0000313" key="4">
    <source>
        <dbReference type="Proteomes" id="UP001295423"/>
    </source>
</evidence>